<evidence type="ECO:0000313" key="3">
    <source>
        <dbReference type="Proteomes" id="UP001596547"/>
    </source>
</evidence>
<comment type="caution">
    <text evidence="2">The sequence shown here is derived from an EMBL/GenBank/DDBJ whole genome shotgun (WGS) entry which is preliminary data.</text>
</comment>
<sequence length="78" mass="9004">MPGNNMIVRRMLREIAVEEVSSIPNDAAVYHYDELDEELKHAFPMLVQKGRGTLVNRSESLISHGDYVKFTGFYRITF</sequence>
<dbReference type="Proteomes" id="UP001596547">
    <property type="component" value="Unassembled WGS sequence"/>
</dbReference>
<evidence type="ECO:0000259" key="1">
    <source>
        <dbReference type="Pfam" id="PF25934"/>
    </source>
</evidence>
<dbReference type="Pfam" id="PF25934">
    <property type="entry name" value="DUF7979"/>
    <property type="match status" value="1"/>
</dbReference>
<accession>A0ABD6ADD3</accession>
<dbReference type="GeneID" id="79317620"/>
<feature type="domain" description="DUF7979" evidence="1">
    <location>
        <begin position="14"/>
        <end position="77"/>
    </location>
</feature>
<dbReference type="AlphaFoldDB" id="A0ABD6ADD3"/>
<keyword evidence="3" id="KW-1185">Reference proteome</keyword>
<gene>
    <name evidence="2" type="ORF">ACFQPE_15595</name>
</gene>
<dbReference type="InterPro" id="IPR058285">
    <property type="entry name" value="DUF7979"/>
</dbReference>
<dbReference type="RefSeq" id="WP_276305996.1">
    <property type="nucleotide sequence ID" value="NZ_CP119993.1"/>
</dbReference>
<name>A0ABD6ADD3_9EURY</name>
<proteinExistence type="predicted"/>
<dbReference type="EMBL" id="JBHTBF010000003">
    <property type="protein sequence ID" value="MFC7318207.1"/>
    <property type="molecule type" value="Genomic_DNA"/>
</dbReference>
<evidence type="ECO:0000313" key="2">
    <source>
        <dbReference type="EMBL" id="MFC7318207.1"/>
    </source>
</evidence>
<reference evidence="2 3" key="1">
    <citation type="journal article" date="2019" name="Int. J. Syst. Evol. Microbiol.">
        <title>The Global Catalogue of Microorganisms (GCM) 10K type strain sequencing project: providing services to taxonomists for standard genome sequencing and annotation.</title>
        <authorList>
            <consortium name="The Broad Institute Genomics Platform"/>
            <consortium name="The Broad Institute Genome Sequencing Center for Infectious Disease"/>
            <person name="Wu L."/>
            <person name="Ma J."/>
        </authorList>
    </citation>
    <scope>NUCLEOTIDE SEQUENCE [LARGE SCALE GENOMIC DNA]</scope>
    <source>
        <strain evidence="2 3">PSR21</strain>
    </source>
</reference>
<organism evidence="2 3">
    <name type="scientific">Halomarina halobia</name>
    <dbReference type="NCBI Taxonomy" id="3033386"/>
    <lineage>
        <taxon>Archaea</taxon>
        <taxon>Methanobacteriati</taxon>
        <taxon>Methanobacteriota</taxon>
        <taxon>Stenosarchaea group</taxon>
        <taxon>Halobacteria</taxon>
        <taxon>Halobacteriales</taxon>
        <taxon>Natronomonadaceae</taxon>
        <taxon>Halomarina</taxon>
    </lineage>
</organism>
<protein>
    <recommendedName>
        <fullName evidence="1">DUF7979 domain-containing protein</fullName>
    </recommendedName>
</protein>